<keyword evidence="2" id="KW-0732">Signal</keyword>
<keyword evidence="1" id="KW-1133">Transmembrane helix</keyword>
<protein>
    <submittedName>
        <fullName evidence="5">SCP domain-containing protein</fullName>
    </submittedName>
</protein>
<evidence type="ECO:0000313" key="5">
    <source>
        <dbReference type="WBParaSite" id="TCONS_00014957.p1"/>
    </source>
</evidence>
<dbReference type="Gene3D" id="3.40.33.10">
    <property type="entry name" value="CAP"/>
    <property type="match status" value="1"/>
</dbReference>
<sequence length="535" mass="62770">MNLLIIISLLISFVVQTYEYNYVSVPVSSVYSTDGKFIYSYKGENYDSKKKLVYGIKMSFREVPIKYLLIHIISLRYGNRLNISATNSNFIRVDSDKSFHQITLPNTHYLIKVTSFNGKMMFKCNGGLYDNYAVANHCMDDIKKYNKIKSQYQLVGKDESGNKIWRNIWSDCYYKCFSKRNFQILTENLAKKIASKEKGIAHFYATIAAKIIVSTISLPFANVQVNKCMSLFSIVSLLILFVLQTFEYNYLAVPVTSIFYQGGSESFAYQGMYFNSRKDLIENIKRTFRYVPCKYLLIHLTAIRFRNVVNVSSNYKNFIKTDSKPPFTLINIPPSLDLIRIVTIENKQHFECNSNFFTSYYSANKCMDDTRKYDKLKSQYKLIGKDWHSRIIWRFTWKNCYYKCFSSSNFEILREKLLDELNGYRESLRLNKVTVNYALYLSAEKLAKKIAEKGNKINYYSHKFPIETVVGNISLPFANTQMNKWYTTFLSMKKNNHDYILEKKNIIYLFTLYTTQVGFGIFKANKYLIIVCMYR</sequence>
<dbReference type="WBParaSite" id="TCONS_00014957.p1">
    <property type="protein sequence ID" value="TCONS_00014957.p1"/>
    <property type="gene ID" value="XLOC_010169"/>
</dbReference>
<evidence type="ECO:0000256" key="1">
    <source>
        <dbReference type="SAM" id="Phobius"/>
    </source>
</evidence>
<dbReference type="AlphaFoldDB" id="A0AAF5I3V3"/>
<reference evidence="5" key="1">
    <citation type="submission" date="2024-02" db="UniProtKB">
        <authorList>
            <consortium name="WormBaseParasite"/>
        </authorList>
    </citation>
    <scope>IDENTIFICATION</scope>
</reference>
<proteinExistence type="predicted"/>
<dbReference type="InterPro" id="IPR055805">
    <property type="entry name" value="DUF7381"/>
</dbReference>
<organism evidence="4 5">
    <name type="scientific">Strongyloides stercoralis</name>
    <name type="common">Threadworm</name>
    <dbReference type="NCBI Taxonomy" id="6248"/>
    <lineage>
        <taxon>Eukaryota</taxon>
        <taxon>Metazoa</taxon>
        <taxon>Ecdysozoa</taxon>
        <taxon>Nematoda</taxon>
        <taxon>Chromadorea</taxon>
        <taxon>Rhabditida</taxon>
        <taxon>Tylenchina</taxon>
        <taxon>Panagrolaimomorpha</taxon>
        <taxon>Strongyloidoidea</taxon>
        <taxon>Strongyloididae</taxon>
        <taxon>Strongyloides</taxon>
    </lineage>
</organism>
<feature type="domain" description="DUF7381" evidence="3">
    <location>
        <begin position="20"/>
        <end position="140"/>
    </location>
</feature>
<keyword evidence="1" id="KW-0812">Transmembrane</keyword>
<name>A0AAF5I3V3_STRER</name>
<dbReference type="InterPro" id="IPR035940">
    <property type="entry name" value="CAP_sf"/>
</dbReference>
<keyword evidence="1" id="KW-0472">Membrane</keyword>
<feature type="transmembrane region" description="Helical" evidence="1">
    <location>
        <begin position="228"/>
        <end position="246"/>
    </location>
</feature>
<feature type="signal peptide" evidence="2">
    <location>
        <begin position="1"/>
        <end position="17"/>
    </location>
</feature>
<dbReference type="Pfam" id="PF24100">
    <property type="entry name" value="DUF7381"/>
    <property type="match status" value="2"/>
</dbReference>
<feature type="chain" id="PRO_5042052730" evidence="2">
    <location>
        <begin position="18"/>
        <end position="535"/>
    </location>
</feature>
<evidence type="ECO:0000259" key="3">
    <source>
        <dbReference type="Pfam" id="PF24100"/>
    </source>
</evidence>
<evidence type="ECO:0000256" key="2">
    <source>
        <dbReference type="SAM" id="SignalP"/>
    </source>
</evidence>
<dbReference type="Proteomes" id="UP000035681">
    <property type="component" value="Unplaced"/>
</dbReference>
<evidence type="ECO:0000313" key="4">
    <source>
        <dbReference type="Proteomes" id="UP000035681"/>
    </source>
</evidence>
<feature type="domain" description="DUF7381" evidence="3">
    <location>
        <begin position="247"/>
        <end position="368"/>
    </location>
</feature>
<dbReference type="SUPFAM" id="SSF55797">
    <property type="entry name" value="PR-1-like"/>
    <property type="match status" value="1"/>
</dbReference>
<keyword evidence="4" id="KW-1185">Reference proteome</keyword>
<feature type="transmembrane region" description="Helical" evidence="1">
    <location>
        <begin position="201"/>
        <end position="221"/>
    </location>
</feature>
<accession>A0AAF5I3V3</accession>